<protein>
    <submittedName>
        <fullName evidence="1">Uncharacterized protein</fullName>
    </submittedName>
</protein>
<evidence type="ECO:0000313" key="1">
    <source>
        <dbReference type="EMBL" id="OBA20205.1"/>
    </source>
</evidence>
<proteinExistence type="predicted"/>
<evidence type="ECO:0000313" key="2">
    <source>
        <dbReference type="Proteomes" id="UP000092555"/>
    </source>
</evidence>
<dbReference type="RefSeq" id="XP_018710727.1">
    <property type="nucleotide sequence ID" value="XM_018854855.1"/>
</dbReference>
<dbReference type="EMBL" id="LXTC01000004">
    <property type="protein sequence ID" value="OBA20205.1"/>
    <property type="molecule type" value="Genomic_DNA"/>
</dbReference>
<reference evidence="1 2" key="1">
    <citation type="submission" date="2016-05" db="EMBL/GenBank/DDBJ databases">
        <title>Comparative genomics of biotechnologically important yeasts.</title>
        <authorList>
            <consortium name="DOE Joint Genome Institute"/>
            <person name="Riley R."/>
            <person name="Haridas S."/>
            <person name="Wolfe K.H."/>
            <person name="Lopes M.R."/>
            <person name="Hittinger C.T."/>
            <person name="Goker M."/>
            <person name="Salamov A."/>
            <person name="Wisecaver J."/>
            <person name="Long T.M."/>
            <person name="Aerts A.L."/>
            <person name="Barry K."/>
            <person name="Choi C."/>
            <person name="Clum A."/>
            <person name="Coughlan A.Y."/>
            <person name="Deshpande S."/>
            <person name="Douglass A.P."/>
            <person name="Hanson S.J."/>
            <person name="Klenk H.-P."/>
            <person name="LaButti K."/>
            <person name="Lapidus A."/>
            <person name="Lindquist E."/>
            <person name="Lipzen A."/>
            <person name="Meier-kolthoff J.P."/>
            <person name="Ohm R.A."/>
            <person name="Otillar R.P."/>
            <person name="Pangilinan J."/>
            <person name="Peng Y."/>
            <person name="Rokas A."/>
            <person name="Rosa C.A."/>
            <person name="Scheuner C."/>
            <person name="Sibirny A.A."/>
            <person name="Slot J.C."/>
            <person name="Stielow J.B."/>
            <person name="Sun H."/>
            <person name="Kurtzman C.P."/>
            <person name="Blackwell M."/>
            <person name="Grigoriev I.V."/>
            <person name="Jeffries T.W."/>
        </authorList>
    </citation>
    <scope>NUCLEOTIDE SEQUENCE [LARGE SCALE GENOMIC DNA]</scope>
    <source>
        <strain evidence="1 2">NRRL YB-4993</strain>
    </source>
</reference>
<dbReference type="Proteomes" id="UP000092555">
    <property type="component" value="Unassembled WGS sequence"/>
</dbReference>
<organism evidence="1 2">
    <name type="scientific">Metschnikowia bicuspidata var. bicuspidata NRRL YB-4993</name>
    <dbReference type="NCBI Taxonomy" id="869754"/>
    <lineage>
        <taxon>Eukaryota</taxon>
        <taxon>Fungi</taxon>
        <taxon>Dikarya</taxon>
        <taxon>Ascomycota</taxon>
        <taxon>Saccharomycotina</taxon>
        <taxon>Pichiomycetes</taxon>
        <taxon>Metschnikowiaceae</taxon>
        <taxon>Metschnikowia</taxon>
    </lineage>
</organism>
<name>A0A1A0H899_9ASCO</name>
<sequence>MSVLQCQSCMRTLVSLLGWIGGRTLWGCIRQRCTACNKNDLKTTAFSSSPLVFSILCCSFIYMQRSIQGDVVIWCFSRS</sequence>
<comment type="caution">
    <text evidence="1">The sequence shown here is derived from an EMBL/GenBank/DDBJ whole genome shotgun (WGS) entry which is preliminary data.</text>
</comment>
<gene>
    <name evidence="1" type="ORF">METBIDRAFT_192799</name>
</gene>
<accession>A0A1A0H899</accession>
<keyword evidence="2" id="KW-1185">Reference proteome</keyword>
<dbReference type="AlphaFoldDB" id="A0A1A0H899"/>
<dbReference type="GeneID" id="30027831"/>